<organism evidence="8 9">
    <name type="scientific">Jaminaea rosea</name>
    <dbReference type="NCBI Taxonomy" id="1569628"/>
    <lineage>
        <taxon>Eukaryota</taxon>
        <taxon>Fungi</taxon>
        <taxon>Dikarya</taxon>
        <taxon>Basidiomycota</taxon>
        <taxon>Ustilaginomycotina</taxon>
        <taxon>Exobasidiomycetes</taxon>
        <taxon>Microstromatales</taxon>
        <taxon>Microstromatales incertae sedis</taxon>
        <taxon>Jaminaea</taxon>
    </lineage>
</organism>
<dbReference type="STRING" id="1569628.A0A316V013"/>
<dbReference type="EMBL" id="KZ819662">
    <property type="protein sequence ID" value="PWN30897.1"/>
    <property type="molecule type" value="Genomic_DNA"/>
</dbReference>
<dbReference type="PANTHER" id="PTHR45649:SF28">
    <property type="entry name" value="TRANSPORTER, PUTATIVE (EUROFUNG)-RELATED"/>
    <property type="match status" value="1"/>
</dbReference>
<evidence type="ECO:0000256" key="3">
    <source>
        <dbReference type="ARBA" id="ARBA00022692"/>
    </source>
</evidence>
<evidence type="ECO:0000313" key="9">
    <source>
        <dbReference type="Proteomes" id="UP000245884"/>
    </source>
</evidence>
<feature type="region of interest" description="Disordered" evidence="6">
    <location>
        <begin position="1"/>
        <end position="28"/>
    </location>
</feature>
<evidence type="ECO:0000256" key="4">
    <source>
        <dbReference type="ARBA" id="ARBA00022989"/>
    </source>
</evidence>
<gene>
    <name evidence="8" type="ORF">BDZ90DRAFT_229884</name>
</gene>
<dbReference type="GO" id="GO:0022857">
    <property type="term" value="F:transmembrane transporter activity"/>
    <property type="evidence" value="ECO:0007669"/>
    <property type="project" value="InterPro"/>
</dbReference>
<dbReference type="OrthoDB" id="3900342at2759"/>
<keyword evidence="2" id="KW-0813">Transport</keyword>
<feature type="transmembrane region" description="Helical" evidence="7">
    <location>
        <begin position="341"/>
        <end position="367"/>
    </location>
</feature>
<keyword evidence="3 7" id="KW-0812">Transmembrane</keyword>
<protein>
    <submittedName>
        <fullName evidence="8">Putative amino acid permease</fullName>
    </submittedName>
</protein>
<dbReference type="AlphaFoldDB" id="A0A316V013"/>
<feature type="transmembrane region" description="Helical" evidence="7">
    <location>
        <begin position="178"/>
        <end position="197"/>
    </location>
</feature>
<dbReference type="GeneID" id="37027082"/>
<evidence type="ECO:0000256" key="5">
    <source>
        <dbReference type="ARBA" id="ARBA00023136"/>
    </source>
</evidence>
<dbReference type="Proteomes" id="UP000245884">
    <property type="component" value="Unassembled WGS sequence"/>
</dbReference>
<evidence type="ECO:0000256" key="7">
    <source>
        <dbReference type="SAM" id="Phobius"/>
    </source>
</evidence>
<accession>A0A316V013</accession>
<keyword evidence="4 7" id="KW-1133">Transmembrane helix</keyword>
<dbReference type="PANTHER" id="PTHR45649">
    <property type="entry name" value="AMINO-ACID PERMEASE BAT1"/>
    <property type="match status" value="1"/>
</dbReference>
<dbReference type="InterPro" id="IPR002293">
    <property type="entry name" value="AA/rel_permease1"/>
</dbReference>
<feature type="transmembrane region" description="Helical" evidence="7">
    <location>
        <begin position="489"/>
        <end position="510"/>
    </location>
</feature>
<feature type="transmembrane region" description="Helical" evidence="7">
    <location>
        <begin position="414"/>
        <end position="437"/>
    </location>
</feature>
<dbReference type="GO" id="GO:0016020">
    <property type="term" value="C:membrane"/>
    <property type="evidence" value="ECO:0007669"/>
    <property type="project" value="UniProtKB-SubCell"/>
</dbReference>
<evidence type="ECO:0000256" key="1">
    <source>
        <dbReference type="ARBA" id="ARBA00004141"/>
    </source>
</evidence>
<feature type="transmembrane region" description="Helical" evidence="7">
    <location>
        <begin position="288"/>
        <end position="307"/>
    </location>
</feature>
<dbReference type="PIRSF" id="PIRSF006060">
    <property type="entry name" value="AA_transporter"/>
    <property type="match status" value="1"/>
</dbReference>
<feature type="transmembrane region" description="Helical" evidence="7">
    <location>
        <begin position="204"/>
        <end position="226"/>
    </location>
</feature>
<feature type="transmembrane region" description="Helical" evidence="7">
    <location>
        <begin position="59"/>
        <end position="83"/>
    </location>
</feature>
<feature type="transmembrane region" description="Helical" evidence="7">
    <location>
        <begin position="133"/>
        <end position="158"/>
    </location>
</feature>
<feature type="transmembrane region" description="Helical" evidence="7">
    <location>
        <begin position="89"/>
        <end position="112"/>
    </location>
</feature>
<feature type="transmembrane region" description="Helical" evidence="7">
    <location>
        <begin position="246"/>
        <end position="268"/>
    </location>
</feature>
<feature type="transmembrane region" description="Helical" evidence="7">
    <location>
        <begin position="388"/>
        <end position="408"/>
    </location>
</feature>
<comment type="subcellular location">
    <subcellularLocation>
        <location evidence="1">Membrane</location>
        <topology evidence="1">Multi-pass membrane protein</topology>
    </subcellularLocation>
</comment>
<keyword evidence="9" id="KW-1185">Reference proteome</keyword>
<evidence type="ECO:0000256" key="2">
    <source>
        <dbReference type="ARBA" id="ARBA00022448"/>
    </source>
</evidence>
<dbReference type="Pfam" id="PF13520">
    <property type="entry name" value="AA_permease_2"/>
    <property type="match status" value="1"/>
</dbReference>
<dbReference type="RefSeq" id="XP_025365509.1">
    <property type="nucleotide sequence ID" value="XM_025505259.1"/>
</dbReference>
<proteinExistence type="predicted"/>
<feature type="compositionally biased region" description="Basic and acidic residues" evidence="6">
    <location>
        <begin position="1"/>
        <end position="18"/>
    </location>
</feature>
<keyword evidence="5 7" id="KW-0472">Membrane</keyword>
<evidence type="ECO:0000256" key="6">
    <source>
        <dbReference type="SAM" id="MobiDB-lite"/>
    </source>
</evidence>
<evidence type="ECO:0000313" key="8">
    <source>
        <dbReference type="EMBL" id="PWN30897.1"/>
    </source>
</evidence>
<sequence length="524" mass="55874">MPDFKEKTPSSSVEDKPRASLTSYRAPEDASDTDNVVLHHQLGYEPEHNLRRNRSLFTLLFQSLAIAAIPYGQGSTILSAVYGGGQLSIFVGWIVVCILNECVAISLAELASRWPTSAGPHYWSFQLAKEHRALAAYATGWIWLIGNLTITLSVNFGFASLISACITLNDADFTAEAWQLLLIFYAVCLFSLVLCVFANKILPYVDTASAAFTAVTIVVTLIALSVKAGVGRSSISQALGNYDKSLAGWGGFTFFIGLLPAAYTFSGIGMITSMAEECRDAAVKLPQAIALCIPVGGIAGLFFVMPICFTMPSPADIVANAGSQALPYIYATVMDSPGGGLALTFLVLVITLFCSLSITVAASRCLWAFARDAGTPMGSMLSRIHPHFGVPIESLVVLTVVQMLLGLINLGSTSAFTAFVSVGVVALSLSYGVPIVLSMANGRAQVSKARFRCPGTILGWVNNVVSLAWILFELVLFCMPTSLPTTSVAMNYASVVLVGLCGLAGIWYAVHARKVYRGPPEENL</sequence>
<reference evidence="8 9" key="1">
    <citation type="journal article" date="2018" name="Mol. Biol. Evol.">
        <title>Broad Genomic Sampling Reveals a Smut Pathogenic Ancestry of the Fungal Clade Ustilaginomycotina.</title>
        <authorList>
            <person name="Kijpornyongpan T."/>
            <person name="Mondo S.J."/>
            <person name="Barry K."/>
            <person name="Sandor L."/>
            <person name="Lee J."/>
            <person name="Lipzen A."/>
            <person name="Pangilinan J."/>
            <person name="LaButti K."/>
            <person name="Hainaut M."/>
            <person name="Henrissat B."/>
            <person name="Grigoriev I.V."/>
            <person name="Spatafora J.W."/>
            <person name="Aime M.C."/>
        </authorList>
    </citation>
    <scope>NUCLEOTIDE SEQUENCE [LARGE SCALE GENOMIC DNA]</scope>
    <source>
        <strain evidence="8 9">MCA 5214</strain>
    </source>
</reference>
<dbReference type="Gene3D" id="1.20.1740.10">
    <property type="entry name" value="Amino acid/polyamine transporter I"/>
    <property type="match status" value="1"/>
</dbReference>
<name>A0A316V013_9BASI</name>
<feature type="transmembrane region" description="Helical" evidence="7">
    <location>
        <begin position="457"/>
        <end position="477"/>
    </location>
</feature>